<dbReference type="GO" id="GO:0016810">
    <property type="term" value="F:hydrolase activity, acting on carbon-nitrogen (but not peptide) bonds"/>
    <property type="evidence" value="ECO:0007669"/>
    <property type="project" value="InterPro"/>
</dbReference>
<dbReference type="InterPro" id="IPR033932">
    <property type="entry name" value="YtcJ-like"/>
</dbReference>
<dbReference type="CDD" id="cd01300">
    <property type="entry name" value="YtcJ_like"/>
    <property type="match status" value="1"/>
</dbReference>
<dbReference type="EMBL" id="JACHGH010000001">
    <property type="protein sequence ID" value="MBB6452121.1"/>
    <property type="molecule type" value="Genomic_DNA"/>
</dbReference>
<reference evidence="2 3" key="1">
    <citation type="submission" date="2020-08" db="EMBL/GenBank/DDBJ databases">
        <title>Genomic Encyclopedia of Type Strains, Phase IV (KMG-IV): sequencing the most valuable type-strain genomes for metagenomic binning, comparative biology and taxonomic classification.</title>
        <authorList>
            <person name="Goeker M."/>
        </authorList>
    </citation>
    <scope>NUCLEOTIDE SEQUENCE [LARGE SCALE GENOMIC DNA]</scope>
    <source>
        <strain evidence="2 3">DSM 19612</strain>
    </source>
</reference>
<feature type="domain" description="Amidohydrolase 3" evidence="1">
    <location>
        <begin position="50"/>
        <end position="527"/>
    </location>
</feature>
<dbReference type="AlphaFoldDB" id="A0A841PYM6"/>
<dbReference type="Gene3D" id="2.30.40.10">
    <property type="entry name" value="Urease, subunit C, domain 1"/>
    <property type="match status" value="1"/>
</dbReference>
<sequence length="529" mass="59212">MGKLWFGGSIYTMRMPNEMVEAVYSENGKVMDMGLKQELENKYKDNIEEYVDIEGQVMYPGFIDSHLHIVGHGERILRLDLAYTQSPKELLESIKKATSNLAPGEWLVGEGFNENQWDDPRIIHRKELDEIAPDHPVMLTRICRHAIVANSKALEMAGVDHRTEAPFGGVIAKDEDGSPTGFLLDTAQDLIKNAMPTVTDEYIEKAINVSIHDLLAKGIVAGHTEDLNYYGGFDQTYQAFCRTIDGEKIKFRAHLLVHHGVIEDMEKAGLGFKRGTKWVELGAMKIFADGALGGRTAWLSEPYEDDPMQVGVPIHSETQMSLLMEKARSLQMPVAIHAIGDKAVEFVVDMLEKFPPPSGVKDRIIHAQIMREELYERINKSNTIIDIQPTFVSSDFPWVMERIGERRLQHAYPWKSFLERGIICAGGSDAPIEEVNPLKGIEAAIIRKSIFDGNSYGLEQALSIYEAIALYTINAAAAIGNEHIQGQIAPGFYADFTILNKDLFKIEPSEISSTSVLKTVVDETIVYRK</sequence>
<dbReference type="Pfam" id="PF07969">
    <property type="entry name" value="Amidohydro_3"/>
    <property type="match status" value="1"/>
</dbReference>
<dbReference type="InterPro" id="IPR032466">
    <property type="entry name" value="Metal_Hydrolase"/>
</dbReference>
<organism evidence="2 3">
    <name type="scientific">Salirhabdus euzebyi</name>
    <dbReference type="NCBI Taxonomy" id="394506"/>
    <lineage>
        <taxon>Bacteria</taxon>
        <taxon>Bacillati</taxon>
        <taxon>Bacillota</taxon>
        <taxon>Bacilli</taxon>
        <taxon>Bacillales</taxon>
        <taxon>Bacillaceae</taxon>
        <taxon>Salirhabdus</taxon>
    </lineage>
</organism>
<dbReference type="InterPro" id="IPR013108">
    <property type="entry name" value="Amidohydro_3"/>
</dbReference>
<dbReference type="SUPFAM" id="SSF51556">
    <property type="entry name" value="Metallo-dependent hydrolases"/>
    <property type="match status" value="1"/>
</dbReference>
<gene>
    <name evidence="2" type="ORF">HNQ94_000542</name>
</gene>
<evidence type="ECO:0000313" key="3">
    <source>
        <dbReference type="Proteomes" id="UP000581688"/>
    </source>
</evidence>
<dbReference type="Gene3D" id="3.20.20.140">
    <property type="entry name" value="Metal-dependent hydrolases"/>
    <property type="match status" value="1"/>
</dbReference>
<protein>
    <recommendedName>
        <fullName evidence="1">Amidohydrolase 3 domain-containing protein</fullName>
    </recommendedName>
</protein>
<keyword evidence="3" id="KW-1185">Reference proteome</keyword>
<accession>A0A841PYM6</accession>
<dbReference type="Proteomes" id="UP000581688">
    <property type="component" value="Unassembled WGS sequence"/>
</dbReference>
<dbReference type="SUPFAM" id="SSF51338">
    <property type="entry name" value="Composite domain of metallo-dependent hydrolases"/>
    <property type="match status" value="1"/>
</dbReference>
<dbReference type="RefSeq" id="WP_174494334.1">
    <property type="nucleotide sequence ID" value="NZ_CADDWK010000001.1"/>
</dbReference>
<evidence type="ECO:0000313" key="2">
    <source>
        <dbReference type="EMBL" id="MBB6452121.1"/>
    </source>
</evidence>
<comment type="caution">
    <text evidence="2">The sequence shown here is derived from an EMBL/GenBank/DDBJ whole genome shotgun (WGS) entry which is preliminary data.</text>
</comment>
<dbReference type="PANTHER" id="PTHR22642:SF2">
    <property type="entry name" value="PROTEIN LONG AFTER FAR-RED 3"/>
    <property type="match status" value="1"/>
</dbReference>
<dbReference type="PANTHER" id="PTHR22642">
    <property type="entry name" value="IMIDAZOLONEPROPIONASE"/>
    <property type="match status" value="1"/>
</dbReference>
<dbReference type="Gene3D" id="3.10.310.70">
    <property type="match status" value="1"/>
</dbReference>
<name>A0A841PYM6_9BACI</name>
<evidence type="ECO:0000259" key="1">
    <source>
        <dbReference type="Pfam" id="PF07969"/>
    </source>
</evidence>
<dbReference type="InterPro" id="IPR011059">
    <property type="entry name" value="Metal-dep_hydrolase_composite"/>
</dbReference>
<proteinExistence type="predicted"/>